<keyword evidence="5" id="KW-1015">Disulfide bond</keyword>
<accession>A0A7J5XB37</accession>
<dbReference type="InterPro" id="IPR050525">
    <property type="entry name" value="ECM_Assembly_Org"/>
</dbReference>
<dbReference type="Gene3D" id="2.10.25.10">
    <property type="entry name" value="Laminin"/>
    <property type="match status" value="1"/>
</dbReference>
<feature type="domain" description="VWFA" evidence="8">
    <location>
        <begin position="124"/>
        <end position="288"/>
    </location>
</feature>
<evidence type="ECO:0000313" key="10">
    <source>
        <dbReference type="Proteomes" id="UP000518266"/>
    </source>
</evidence>
<evidence type="ECO:0000259" key="8">
    <source>
        <dbReference type="PROSITE" id="PS50234"/>
    </source>
</evidence>
<dbReference type="InterPro" id="IPR036465">
    <property type="entry name" value="vWFA_dom_sf"/>
</dbReference>
<dbReference type="GO" id="GO:0005509">
    <property type="term" value="F:calcium ion binding"/>
    <property type="evidence" value="ECO:0007669"/>
    <property type="project" value="InterPro"/>
</dbReference>
<evidence type="ECO:0000256" key="6">
    <source>
        <dbReference type="ARBA" id="ARBA00023180"/>
    </source>
</evidence>
<reference evidence="9 10" key="1">
    <citation type="submission" date="2020-03" db="EMBL/GenBank/DDBJ databases">
        <title>Dissostichus mawsoni Genome sequencing and assembly.</title>
        <authorList>
            <person name="Park H."/>
        </authorList>
    </citation>
    <scope>NUCLEOTIDE SEQUENCE [LARGE SCALE GENOMIC DNA]</scope>
    <source>
        <strain evidence="9">DM0001</strain>
        <tissue evidence="9">Muscle</tissue>
    </source>
</reference>
<evidence type="ECO:0000256" key="2">
    <source>
        <dbReference type="ARBA" id="ARBA00022525"/>
    </source>
</evidence>
<feature type="non-terminal residue" evidence="9">
    <location>
        <position position="1"/>
    </location>
</feature>
<keyword evidence="6" id="KW-0325">Glycoprotein</keyword>
<organism evidence="9 10">
    <name type="scientific">Dissostichus mawsoni</name>
    <name type="common">Antarctic cod</name>
    <dbReference type="NCBI Taxonomy" id="36200"/>
    <lineage>
        <taxon>Eukaryota</taxon>
        <taxon>Metazoa</taxon>
        <taxon>Chordata</taxon>
        <taxon>Craniata</taxon>
        <taxon>Vertebrata</taxon>
        <taxon>Euteleostomi</taxon>
        <taxon>Actinopterygii</taxon>
        <taxon>Neopterygii</taxon>
        <taxon>Teleostei</taxon>
        <taxon>Neoteleostei</taxon>
        <taxon>Acanthomorphata</taxon>
        <taxon>Eupercaria</taxon>
        <taxon>Perciformes</taxon>
        <taxon>Notothenioidei</taxon>
        <taxon>Nototheniidae</taxon>
        <taxon>Dissostichus</taxon>
    </lineage>
</organism>
<dbReference type="GO" id="GO:0005576">
    <property type="term" value="C:extracellular region"/>
    <property type="evidence" value="ECO:0007669"/>
    <property type="project" value="UniProtKB-SubCell"/>
</dbReference>
<evidence type="ECO:0000256" key="4">
    <source>
        <dbReference type="ARBA" id="ARBA00022737"/>
    </source>
</evidence>
<evidence type="ECO:0000256" key="1">
    <source>
        <dbReference type="ARBA" id="ARBA00004613"/>
    </source>
</evidence>
<dbReference type="Pfam" id="PF14670">
    <property type="entry name" value="FXa_inhibition"/>
    <property type="match status" value="1"/>
</dbReference>
<dbReference type="InterPro" id="IPR002035">
    <property type="entry name" value="VWF_A"/>
</dbReference>
<dbReference type="OrthoDB" id="6022609at2759"/>
<evidence type="ECO:0000256" key="3">
    <source>
        <dbReference type="ARBA" id="ARBA00022729"/>
    </source>
</evidence>
<keyword evidence="3" id="KW-0732">Signal</keyword>
<keyword evidence="2" id="KW-0964">Secreted</keyword>
<comment type="caution">
    <text evidence="9">The sequence shown here is derived from an EMBL/GenBank/DDBJ whole genome shotgun (WGS) entry which is preliminary data.</text>
</comment>
<dbReference type="EMBL" id="JAAKFY010000026">
    <property type="protein sequence ID" value="KAF3833827.1"/>
    <property type="molecule type" value="Genomic_DNA"/>
</dbReference>
<dbReference type="SMART" id="SM00179">
    <property type="entry name" value="EGF_CA"/>
    <property type="match status" value="1"/>
</dbReference>
<dbReference type="Proteomes" id="UP000518266">
    <property type="component" value="Unassembled WGS sequence"/>
</dbReference>
<name>A0A7J5XB37_DISMA</name>
<dbReference type="PRINTS" id="PR00453">
    <property type="entry name" value="VWFADOMAIN"/>
</dbReference>
<evidence type="ECO:0000313" key="9">
    <source>
        <dbReference type="EMBL" id="KAF3833827.1"/>
    </source>
</evidence>
<keyword evidence="10" id="KW-1185">Reference proteome</keyword>
<dbReference type="SMART" id="SM00327">
    <property type="entry name" value="VWA"/>
    <property type="match status" value="2"/>
</dbReference>
<keyword evidence="4" id="KW-0677">Repeat</keyword>
<dbReference type="InterPro" id="IPR000742">
    <property type="entry name" value="EGF"/>
</dbReference>
<dbReference type="Gene3D" id="3.40.50.410">
    <property type="entry name" value="von Willebrand factor, type A domain"/>
    <property type="match status" value="2"/>
</dbReference>
<proteinExistence type="predicted"/>
<feature type="domain" description="VWFA" evidence="8">
    <location>
        <begin position="378"/>
        <end position="569"/>
    </location>
</feature>
<dbReference type="Pfam" id="PF00092">
    <property type="entry name" value="VWA"/>
    <property type="match status" value="2"/>
</dbReference>
<feature type="region of interest" description="Disordered" evidence="7">
    <location>
        <begin position="1"/>
        <end position="30"/>
    </location>
</feature>
<dbReference type="InterPro" id="IPR001881">
    <property type="entry name" value="EGF-like_Ca-bd_dom"/>
</dbReference>
<dbReference type="SMART" id="SM00181">
    <property type="entry name" value="EGF"/>
    <property type="match status" value="1"/>
</dbReference>
<dbReference type="PROSITE" id="PS01186">
    <property type="entry name" value="EGF_2"/>
    <property type="match status" value="1"/>
</dbReference>
<dbReference type="PANTHER" id="PTHR24020:SF16">
    <property type="entry name" value="CARTILAGE MATRIX PROTEIN"/>
    <property type="match status" value="1"/>
</dbReference>
<evidence type="ECO:0000256" key="7">
    <source>
        <dbReference type="SAM" id="MobiDB-lite"/>
    </source>
</evidence>
<dbReference type="PANTHER" id="PTHR24020">
    <property type="entry name" value="COLLAGEN ALPHA"/>
    <property type="match status" value="1"/>
</dbReference>
<dbReference type="PROSITE" id="PS50234">
    <property type="entry name" value="VWFA"/>
    <property type="match status" value="2"/>
</dbReference>
<dbReference type="SUPFAM" id="SSF53300">
    <property type="entry name" value="vWA-like"/>
    <property type="match status" value="2"/>
</dbReference>
<protein>
    <recommendedName>
        <fullName evidence="8">VWFA domain-containing protein</fullName>
    </recommendedName>
</protein>
<comment type="subcellular location">
    <subcellularLocation>
        <location evidence="1">Secreted</location>
    </subcellularLocation>
</comment>
<dbReference type="FunFam" id="3.40.50.410:FF:000004">
    <property type="entry name" value="collagen alpha-6(VI) chain"/>
    <property type="match status" value="2"/>
</dbReference>
<dbReference type="AlphaFoldDB" id="A0A7J5XB37"/>
<evidence type="ECO:0000256" key="5">
    <source>
        <dbReference type="ARBA" id="ARBA00023157"/>
    </source>
</evidence>
<sequence length="591" mass="64446">MRARRRWQGPGEQIKEGGDGGVRQCVGRETREESRDELLLWEEKRMMGGLCQQAWAGEEDGDEGEVTVCGHAQTPAFTRHPSVAMTPTPLFFLLLLGLMGAQATVDLRTAAAMAAGLCKTRPTDIVFIVDSSRSVRPSEFEQVKVFLAKVIEGLDVGPNATRVGVVNYASRVKSEVSLKTHRTKAGLIKAVTKIEPLSTGTMTGLAIQFALNVAFSESEGARVKSPDISKDNVKEVALRARDAGIEIFAIGVGRVDMNTLKQMASDPLDDHVDYVESYSVIEKLTKKFQEAFCVSDLCATGDHDCEQVCISSPGSFKCACKDGFTLMDNGRSCSGEWLSVSVCVCVRRFLSNGSPCAPRVTCPVVCTPSPACSNAATDVVFLIDGSKSVRPENFELVKKWINQIVDKLDVSEAKAHVGLVQYSSSVRQARVCICYFHVTSKSASFSSEFPLGRFNNKKDLKDAVKKMAYMERGTMTGQALRYLTENSFSAGGGARPGVAKVGIVFTDGRSQDYIGDAAKKAKEQGYKMYAVGVGNAVEDELKEIASEPTGEHYFYTADFKAMTQIAKKLQINICQEEDPCECDSLVKFQKK</sequence>
<gene>
    <name evidence="9" type="ORF">F7725_025031</name>
</gene>
<dbReference type="SUPFAM" id="SSF57196">
    <property type="entry name" value="EGF/Laminin"/>
    <property type="match status" value="1"/>
</dbReference>